<accession>A0AAU8NJD9</accession>
<reference evidence="1" key="1">
    <citation type="submission" date="2024-05" db="EMBL/GenBank/DDBJ databases">
        <title>Draft genome assemblies of 36 bacteria isolated from hibernating arctic ground squirrels.</title>
        <authorList>
            <person name="McKee H."/>
            <person name="Mullen L."/>
            <person name="Drown D.M."/>
            <person name="Duddleston K.N."/>
        </authorList>
    </citation>
    <scope>NUCLEOTIDE SEQUENCE</scope>
    <source>
        <strain evidence="1">AN1007</strain>
    </source>
</reference>
<organism evidence="1">
    <name type="scientific">Paenibacillus sp. AN1007</name>
    <dbReference type="NCBI Taxonomy" id="3151385"/>
    <lineage>
        <taxon>Bacteria</taxon>
        <taxon>Bacillati</taxon>
        <taxon>Bacillota</taxon>
        <taxon>Bacilli</taxon>
        <taxon>Bacillales</taxon>
        <taxon>Paenibacillaceae</taxon>
        <taxon>Paenibacillus</taxon>
    </lineage>
</organism>
<evidence type="ECO:0000313" key="1">
    <source>
        <dbReference type="EMBL" id="XCP96627.1"/>
    </source>
</evidence>
<dbReference type="EMBL" id="CP159992">
    <property type="protein sequence ID" value="XCP96627.1"/>
    <property type="molecule type" value="Genomic_DNA"/>
</dbReference>
<evidence type="ECO:0008006" key="2">
    <source>
        <dbReference type="Google" id="ProtNLM"/>
    </source>
</evidence>
<dbReference type="RefSeq" id="WP_342551713.1">
    <property type="nucleotide sequence ID" value="NZ_CP159992.1"/>
</dbReference>
<name>A0AAU8NJD9_9BACL</name>
<gene>
    <name evidence="1" type="ORF">ABXS70_07975</name>
</gene>
<proteinExistence type="predicted"/>
<dbReference type="AlphaFoldDB" id="A0AAU8NJD9"/>
<protein>
    <recommendedName>
        <fullName evidence="2">ABC transporter periplasmic binding protein yphF</fullName>
    </recommendedName>
</protein>
<sequence length="268" mass="29986">MINKIRKKVELKLRTRLMHRVQCVIIMLLLSITTSGCLYPDQGGTNPKTAYRESVNRIQSAMEAFQKDEGILPILNADADTPKYEKFRIDLPKLKQRGYLDEIPGTAFESGGSAYFLVQNEEIKPTVKVMDLPTVQKVNDVQRMVNQYKSAHNQKLPAGEELYPGLYAVDMNLAAQAGSPPITLNSVYSGQELPFMMDAQGTVYVDYAFDIMQALEKTDGSSDAQTVQDEQDRGDLRSHLAAQSYFVPVKSVPYRLENNTPTAQAVQN</sequence>